<comment type="caution">
    <text evidence="3">The sequence shown here is derived from an EMBL/GenBank/DDBJ whole genome shotgun (WGS) entry which is preliminary data.</text>
</comment>
<dbReference type="SUPFAM" id="SSF53850">
    <property type="entry name" value="Periplasmic binding protein-like II"/>
    <property type="match status" value="1"/>
</dbReference>
<dbReference type="InterPro" id="IPR030678">
    <property type="entry name" value="Peptide/Ni-bd"/>
</dbReference>
<dbReference type="GO" id="GO:0016151">
    <property type="term" value="F:nickel cation binding"/>
    <property type="evidence" value="ECO:0007669"/>
    <property type="project" value="InterPro"/>
</dbReference>
<evidence type="ECO:0000313" key="3">
    <source>
        <dbReference type="EMBL" id="RRJ67207.1"/>
    </source>
</evidence>
<reference evidence="3 4" key="1">
    <citation type="submission" date="2018-11" db="EMBL/GenBank/DDBJ databases">
        <title>Genome sequencing of Paenibacillus sp. KCOM 3021 (= ChDC PVNT-B20).</title>
        <authorList>
            <person name="Kook J.-K."/>
            <person name="Park S.-N."/>
            <person name="Lim Y.K."/>
        </authorList>
    </citation>
    <scope>NUCLEOTIDE SEQUENCE [LARGE SCALE GENOMIC DNA]</scope>
    <source>
        <strain evidence="3 4">KCOM 3021</strain>
    </source>
</reference>
<dbReference type="OrthoDB" id="9796817at2"/>
<dbReference type="RefSeq" id="WP_128634987.1">
    <property type="nucleotide sequence ID" value="NZ_RRCN01000001.1"/>
</dbReference>
<name>A0A3P3UA19_9BACL</name>
<feature type="chain" id="PRO_5039538507" evidence="1">
    <location>
        <begin position="26"/>
        <end position="537"/>
    </location>
</feature>
<dbReference type="NCBIfam" id="TIGR02294">
    <property type="entry name" value="nickel_nikA"/>
    <property type="match status" value="1"/>
</dbReference>
<dbReference type="PANTHER" id="PTHR30290">
    <property type="entry name" value="PERIPLASMIC BINDING COMPONENT OF ABC TRANSPORTER"/>
    <property type="match status" value="1"/>
</dbReference>
<organism evidence="3 4">
    <name type="scientific">Paenibacillus oralis</name>
    <dbReference type="NCBI Taxonomy" id="2490856"/>
    <lineage>
        <taxon>Bacteria</taxon>
        <taxon>Bacillati</taxon>
        <taxon>Bacillota</taxon>
        <taxon>Bacilli</taxon>
        <taxon>Bacillales</taxon>
        <taxon>Paenibacillaceae</taxon>
        <taxon>Paenibacillus</taxon>
    </lineage>
</organism>
<dbReference type="GO" id="GO:0043190">
    <property type="term" value="C:ATP-binding cassette (ABC) transporter complex"/>
    <property type="evidence" value="ECO:0007669"/>
    <property type="project" value="InterPro"/>
</dbReference>
<dbReference type="GO" id="GO:0020037">
    <property type="term" value="F:heme binding"/>
    <property type="evidence" value="ECO:0007669"/>
    <property type="project" value="InterPro"/>
</dbReference>
<feature type="domain" description="Solute-binding protein family 5" evidence="2">
    <location>
        <begin position="80"/>
        <end position="448"/>
    </location>
</feature>
<dbReference type="PROSITE" id="PS51257">
    <property type="entry name" value="PROKAR_LIPOPROTEIN"/>
    <property type="match status" value="1"/>
</dbReference>
<dbReference type="AlphaFoldDB" id="A0A3P3UA19"/>
<keyword evidence="1" id="KW-0732">Signal</keyword>
<dbReference type="InterPro" id="IPR011980">
    <property type="entry name" value="CntA-like"/>
</dbReference>
<feature type="signal peptide" evidence="1">
    <location>
        <begin position="1"/>
        <end position="25"/>
    </location>
</feature>
<dbReference type="Pfam" id="PF00496">
    <property type="entry name" value="SBP_bac_5"/>
    <property type="match status" value="1"/>
</dbReference>
<dbReference type="CDD" id="cd08489">
    <property type="entry name" value="PBP2_NikA"/>
    <property type="match status" value="1"/>
</dbReference>
<evidence type="ECO:0000256" key="1">
    <source>
        <dbReference type="SAM" id="SignalP"/>
    </source>
</evidence>
<dbReference type="Gene3D" id="3.10.105.10">
    <property type="entry name" value="Dipeptide-binding Protein, Domain 3"/>
    <property type="match status" value="1"/>
</dbReference>
<evidence type="ECO:0000313" key="4">
    <source>
        <dbReference type="Proteomes" id="UP000267017"/>
    </source>
</evidence>
<accession>A0A3P3UA19</accession>
<dbReference type="Gene3D" id="3.40.190.10">
    <property type="entry name" value="Periplasmic binding protein-like II"/>
    <property type="match status" value="1"/>
</dbReference>
<dbReference type="PANTHER" id="PTHR30290:SF37">
    <property type="entry name" value="NICKEL-BINDING PERIPLASMIC PROTEIN"/>
    <property type="match status" value="1"/>
</dbReference>
<keyword evidence="4" id="KW-1185">Reference proteome</keyword>
<dbReference type="GO" id="GO:0030288">
    <property type="term" value="C:outer membrane-bounded periplasmic space"/>
    <property type="evidence" value="ECO:0007669"/>
    <property type="project" value="TreeGrafter"/>
</dbReference>
<dbReference type="InterPro" id="IPR039424">
    <property type="entry name" value="SBP_5"/>
</dbReference>
<dbReference type="GO" id="GO:1904680">
    <property type="term" value="F:peptide transmembrane transporter activity"/>
    <property type="evidence" value="ECO:0007669"/>
    <property type="project" value="TreeGrafter"/>
</dbReference>
<dbReference type="GO" id="GO:0015833">
    <property type="term" value="P:peptide transport"/>
    <property type="evidence" value="ECO:0007669"/>
    <property type="project" value="TreeGrafter"/>
</dbReference>
<protein>
    <submittedName>
        <fullName evidence="3">Nickel ABC transporter, nickel/metallophore periplasmic binding protein</fullName>
    </submittedName>
</protein>
<proteinExistence type="predicted"/>
<sequence>MTNLKMKTGLLVRIVTVLLSAAMLAACSNAGQSQSQPVKAISMAWPRDVGPLNPHLYTPSEMFAQSMVYDSLVSYGANGEIEPALAESWEISDDGLTYTFHLRQGVRYSDGSAFDADNAVRNFEAVMANRNRHSWMGIVRHIGEVNKVDEYTIRLRLTDYYYPVLQDLSFVRPFRFLGDAGFPEDGKTSETIAGPIGTGPWKLKDYKKDEYAIFERNEHYWGEKPRLEQITVKIIPDPESIVMAFEKGDIDLIYGQGVISRDSFQYLKDSGKYGVALSEGLNTRGIVMNTQMSGTSEQAVRQAIQYGIDKEALLENITKGTELKADTALGRNVPYADLDLKPIDYDPAKAGQLLDEAGWRLEPGSGIRMKQGRPLELKFVYIETEAVQKQMAEVIQGDLAKIGVKVDLQGAEVMLGLQMLRNGEANMNFWSSYGTPNDPHNFATVIATPTMDGLYEAFSGLPDKAEMDGIVQKALISKNDEERSRLYAELLSRIHEQAVIYPISYEANAAVYQPHLTGVAPTASKYRFPLETIDIAP</sequence>
<dbReference type="Proteomes" id="UP000267017">
    <property type="component" value="Unassembled WGS sequence"/>
</dbReference>
<dbReference type="PIRSF" id="PIRSF002741">
    <property type="entry name" value="MppA"/>
    <property type="match status" value="1"/>
</dbReference>
<dbReference type="InterPro" id="IPR000914">
    <property type="entry name" value="SBP_5_dom"/>
</dbReference>
<dbReference type="GO" id="GO:0015675">
    <property type="term" value="P:nickel cation transport"/>
    <property type="evidence" value="ECO:0007669"/>
    <property type="project" value="InterPro"/>
</dbReference>
<evidence type="ECO:0000259" key="2">
    <source>
        <dbReference type="Pfam" id="PF00496"/>
    </source>
</evidence>
<gene>
    <name evidence="3" type="primary">nikA</name>
    <name evidence="3" type="ORF">EHV15_32995</name>
</gene>
<dbReference type="EMBL" id="RRCN01000001">
    <property type="protein sequence ID" value="RRJ67207.1"/>
    <property type="molecule type" value="Genomic_DNA"/>
</dbReference>